<keyword evidence="9" id="KW-1185">Reference proteome</keyword>
<evidence type="ECO:0000256" key="1">
    <source>
        <dbReference type="ARBA" id="ARBA00004141"/>
    </source>
</evidence>
<feature type="transmembrane region" description="Helical" evidence="7">
    <location>
        <begin position="530"/>
        <end position="549"/>
    </location>
</feature>
<feature type="transmembrane region" description="Helical" evidence="7">
    <location>
        <begin position="87"/>
        <end position="109"/>
    </location>
</feature>
<dbReference type="EMBL" id="JANCYW010000008">
    <property type="protein sequence ID" value="KAK4536400.1"/>
    <property type="molecule type" value="Genomic_DNA"/>
</dbReference>
<keyword evidence="4 7" id="KW-1133">Transmembrane helix</keyword>
<feature type="transmembrane region" description="Helical" evidence="7">
    <location>
        <begin position="190"/>
        <end position="211"/>
    </location>
</feature>
<evidence type="ECO:0000256" key="7">
    <source>
        <dbReference type="SAM" id="Phobius"/>
    </source>
</evidence>
<feature type="transmembrane region" description="Helical" evidence="7">
    <location>
        <begin position="217"/>
        <end position="236"/>
    </location>
</feature>
<dbReference type="GO" id="GO:0034755">
    <property type="term" value="P:iron ion transmembrane transport"/>
    <property type="evidence" value="ECO:0007669"/>
    <property type="project" value="TreeGrafter"/>
</dbReference>
<dbReference type="PANTHER" id="PTHR11706">
    <property type="entry name" value="SOLUTE CARRIER PROTEIN FAMILY 11 MEMBER"/>
    <property type="match status" value="1"/>
</dbReference>
<keyword evidence="5 7" id="KW-0472">Membrane</keyword>
<reference evidence="8 9" key="1">
    <citation type="submission" date="2022-07" db="EMBL/GenBank/DDBJ databases">
        <title>Genome-wide signatures of adaptation to extreme environments.</title>
        <authorList>
            <person name="Cho C.H."/>
            <person name="Yoon H.S."/>
        </authorList>
    </citation>
    <scope>NUCLEOTIDE SEQUENCE [LARGE SCALE GENOMIC DNA]</scope>
    <source>
        <strain evidence="8 9">DBV 063 E5</strain>
    </source>
</reference>
<feature type="transmembrane region" description="Helical" evidence="7">
    <location>
        <begin position="604"/>
        <end position="626"/>
    </location>
</feature>
<dbReference type="GO" id="GO:0015086">
    <property type="term" value="F:cadmium ion transmembrane transporter activity"/>
    <property type="evidence" value="ECO:0007669"/>
    <property type="project" value="TreeGrafter"/>
</dbReference>
<keyword evidence="3 7" id="KW-0812">Transmembrane</keyword>
<evidence type="ECO:0000256" key="3">
    <source>
        <dbReference type="ARBA" id="ARBA00022692"/>
    </source>
</evidence>
<evidence type="ECO:0000256" key="5">
    <source>
        <dbReference type="ARBA" id="ARBA00023136"/>
    </source>
</evidence>
<comment type="subcellular location">
    <subcellularLocation>
        <location evidence="1">Membrane</location>
        <topology evidence="1">Multi-pass membrane protein</topology>
    </subcellularLocation>
</comment>
<comment type="caution">
    <text evidence="8">The sequence shown here is derived from an EMBL/GenBank/DDBJ whole genome shotgun (WGS) entry which is preliminary data.</text>
</comment>
<sequence>MSRAAGEDAEAAVAVPATDELWQSPPAASPVDASQSVTRRGWSRVRRWLHDAFRYSGPGWLFSIVFIDPGNLFADIQSGSGYRYAQLWVVWWSQWAGYFIGWLCVRFVFHGDGVTDLSRAQRNFYRRPPWSRYVVWALLELIVMGTDISMVIGFAFGVNILTGLPVWAGALLSGLSTVMVLATQLLGFHVLELIVTVLLLALGILLLVALIKSGADVGALFFGWVVPTFSSGNAVYDAMDMIGTVVGPHNPYLQTGVLLAHYAALGVRAEMLRKRESRTTADTVDTGGGECSPAETSERTACHGKQDSNTIVDVHGAGDAGSADHQHSPPELGTTATEDAIQTMAPPAHGVLEVENDSRVSDEAPLQQDVSSASTSSAGDVAAALKASKPACDTPPNAASEREARRMVRIFTLEMLAPVFFAFLINLSMIAITAEHIYPLSAAKKSEIGLYNFCDYIPFQGACVTWSLALLAAGLAASVAVSLSGNYVMSGFIDMRLPLWLRACITRALAILPALIISATTVNKQTVNNVIGVVNAFLTFMLPLVLVPLMRVVHQRRPLHWLPLITGWFIAVLVVGLNTYTLYASSGGMLGQYAYTSPVNAWTIQANILEDVVIIAYYAVLLWLSFA</sequence>
<evidence type="ECO:0000256" key="6">
    <source>
        <dbReference type="SAM" id="MobiDB-lite"/>
    </source>
</evidence>
<dbReference type="Pfam" id="PF01566">
    <property type="entry name" value="Nramp"/>
    <property type="match status" value="2"/>
</dbReference>
<dbReference type="GO" id="GO:0005886">
    <property type="term" value="C:plasma membrane"/>
    <property type="evidence" value="ECO:0007669"/>
    <property type="project" value="TreeGrafter"/>
</dbReference>
<dbReference type="AlphaFoldDB" id="A0AAV9IWC5"/>
<keyword evidence="2" id="KW-0813">Transport</keyword>
<feature type="transmembrane region" description="Helical" evidence="7">
    <location>
        <begin position="499"/>
        <end position="518"/>
    </location>
</feature>
<dbReference type="Proteomes" id="UP001301350">
    <property type="component" value="Unassembled WGS sequence"/>
</dbReference>
<dbReference type="PRINTS" id="PR00447">
    <property type="entry name" value="NATRESASSCMP"/>
</dbReference>
<feature type="transmembrane region" description="Helical" evidence="7">
    <location>
        <begin position="164"/>
        <end position="183"/>
    </location>
</feature>
<feature type="transmembrane region" description="Helical" evidence="7">
    <location>
        <begin position="466"/>
        <end position="487"/>
    </location>
</feature>
<accession>A0AAV9IWC5</accession>
<evidence type="ECO:0000256" key="2">
    <source>
        <dbReference type="ARBA" id="ARBA00022448"/>
    </source>
</evidence>
<proteinExistence type="predicted"/>
<feature type="transmembrane region" description="Helical" evidence="7">
    <location>
        <begin position="561"/>
        <end position="584"/>
    </location>
</feature>
<evidence type="ECO:0000313" key="9">
    <source>
        <dbReference type="Proteomes" id="UP001301350"/>
    </source>
</evidence>
<evidence type="ECO:0000256" key="4">
    <source>
        <dbReference type="ARBA" id="ARBA00022989"/>
    </source>
</evidence>
<feature type="region of interest" description="Disordered" evidence="6">
    <location>
        <begin position="278"/>
        <end position="304"/>
    </location>
</feature>
<feature type="transmembrane region" description="Helical" evidence="7">
    <location>
        <begin position="410"/>
        <end position="432"/>
    </location>
</feature>
<organism evidence="8 9">
    <name type="scientific">Cyanidium caldarium</name>
    <name type="common">Red alga</name>
    <dbReference type="NCBI Taxonomy" id="2771"/>
    <lineage>
        <taxon>Eukaryota</taxon>
        <taxon>Rhodophyta</taxon>
        <taxon>Bangiophyceae</taxon>
        <taxon>Cyanidiales</taxon>
        <taxon>Cyanidiaceae</taxon>
        <taxon>Cyanidium</taxon>
    </lineage>
</organism>
<dbReference type="PANTHER" id="PTHR11706:SF33">
    <property type="entry name" value="NATURAL RESISTANCE-ASSOCIATED MACROPHAGE PROTEIN 2"/>
    <property type="match status" value="1"/>
</dbReference>
<gene>
    <name evidence="8" type="ORF">CDCA_CDCA08G2425</name>
</gene>
<protein>
    <submittedName>
        <fullName evidence="8">Uncharacterized protein</fullName>
    </submittedName>
</protein>
<name>A0AAV9IWC5_CYACA</name>
<dbReference type="InterPro" id="IPR001046">
    <property type="entry name" value="NRAMP_fam"/>
</dbReference>
<evidence type="ECO:0000313" key="8">
    <source>
        <dbReference type="EMBL" id="KAK4536400.1"/>
    </source>
</evidence>
<dbReference type="GO" id="GO:0005384">
    <property type="term" value="F:manganese ion transmembrane transporter activity"/>
    <property type="evidence" value="ECO:0007669"/>
    <property type="project" value="TreeGrafter"/>
</dbReference>
<feature type="transmembrane region" description="Helical" evidence="7">
    <location>
        <begin position="130"/>
        <end position="158"/>
    </location>
</feature>